<evidence type="ECO:0000313" key="2">
    <source>
        <dbReference type="Proteomes" id="UP001057452"/>
    </source>
</evidence>
<gene>
    <name evidence="1" type="ORF">KUCAC02_024597</name>
</gene>
<reference evidence="1" key="1">
    <citation type="submission" date="2022-05" db="EMBL/GenBank/DDBJ databases">
        <title>Chromosome-level genome of Chaenocephalus aceratus.</title>
        <authorList>
            <person name="Park H."/>
        </authorList>
    </citation>
    <scope>NUCLEOTIDE SEQUENCE</scope>
    <source>
        <strain evidence="1">KU_202001</strain>
    </source>
</reference>
<comment type="caution">
    <text evidence="1">The sequence shown here is derived from an EMBL/GenBank/DDBJ whole genome shotgun (WGS) entry which is preliminary data.</text>
</comment>
<dbReference type="EMBL" id="CM043806">
    <property type="protein sequence ID" value="KAI4813259.1"/>
    <property type="molecule type" value="Genomic_DNA"/>
</dbReference>
<name>A0ACB9WJ08_CHAAC</name>
<accession>A0ACB9WJ08</accession>
<feature type="non-terminal residue" evidence="1">
    <location>
        <position position="98"/>
    </location>
</feature>
<keyword evidence="2" id="KW-1185">Reference proteome</keyword>
<protein>
    <submittedName>
        <fullName evidence="1">Uncharacterized protein</fullName>
    </submittedName>
</protein>
<proteinExistence type="predicted"/>
<sequence length="98" mass="10979">MVVEGRMRKGKNTNTPAKDRQGTTEKGGRGDNFDIFLRLLESSMLNAEMKEGEILPPTIHKLMKGYNKYLRPFFDNGPVTVGMSLDIASIDTISEINM</sequence>
<evidence type="ECO:0000313" key="1">
    <source>
        <dbReference type="EMBL" id="KAI4813259.1"/>
    </source>
</evidence>
<organism evidence="1 2">
    <name type="scientific">Chaenocephalus aceratus</name>
    <name type="common">Blackfin icefish</name>
    <name type="synonym">Chaenichthys aceratus</name>
    <dbReference type="NCBI Taxonomy" id="36190"/>
    <lineage>
        <taxon>Eukaryota</taxon>
        <taxon>Metazoa</taxon>
        <taxon>Chordata</taxon>
        <taxon>Craniata</taxon>
        <taxon>Vertebrata</taxon>
        <taxon>Euteleostomi</taxon>
        <taxon>Actinopterygii</taxon>
        <taxon>Neopterygii</taxon>
        <taxon>Teleostei</taxon>
        <taxon>Neoteleostei</taxon>
        <taxon>Acanthomorphata</taxon>
        <taxon>Eupercaria</taxon>
        <taxon>Perciformes</taxon>
        <taxon>Notothenioidei</taxon>
        <taxon>Channichthyidae</taxon>
        <taxon>Chaenocephalus</taxon>
    </lineage>
</organism>
<dbReference type="Proteomes" id="UP001057452">
    <property type="component" value="Chromosome 22"/>
</dbReference>